<comment type="subunit">
    <text evidence="8">Monomer.</text>
</comment>
<evidence type="ECO:0000313" key="10">
    <source>
        <dbReference type="EMBL" id="KIE47319.1"/>
    </source>
</evidence>
<keyword evidence="11" id="KW-1185">Reference proteome</keyword>
<comment type="subcellular location">
    <subcellularLocation>
        <location evidence="8">Cytoplasm</location>
    </subcellularLocation>
</comment>
<feature type="binding site" evidence="8">
    <location>
        <position position="168"/>
    </location>
    <ligand>
        <name>phosphoenolpyruvate</name>
        <dbReference type="ChEBI" id="CHEBI:58702"/>
    </ligand>
</feature>
<evidence type="ECO:0000256" key="7">
    <source>
        <dbReference type="ARBA" id="ARBA00044633"/>
    </source>
</evidence>
<evidence type="ECO:0000259" key="9">
    <source>
        <dbReference type="Pfam" id="PF00275"/>
    </source>
</evidence>
<feature type="binding site" evidence="8">
    <location>
        <position position="122"/>
    </location>
    <ligand>
        <name>phosphoenolpyruvate</name>
        <dbReference type="ChEBI" id="CHEBI:58702"/>
    </ligand>
</feature>
<feature type="binding site" evidence="8">
    <location>
        <position position="340"/>
    </location>
    <ligand>
        <name>3-phosphoshikimate</name>
        <dbReference type="ChEBI" id="CHEBI:145989"/>
    </ligand>
</feature>
<dbReference type="EC" id="2.5.1.19" evidence="8"/>
<dbReference type="InterPro" id="IPR001986">
    <property type="entry name" value="Enolpyruvate_Tfrase_dom"/>
</dbReference>
<organism evidence="10 11">
    <name type="scientific">Clostridium argentinense CDC 2741</name>
    <dbReference type="NCBI Taxonomy" id="1418104"/>
    <lineage>
        <taxon>Bacteria</taxon>
        <taxon>Bacillati</taxon>
        <taxon>Bacillota</taxon>
        <taxon>Clostridia</taxon>
        <taxon>Eubacteriales</taxon>
        <taxon>Clostridiaceae</taxon>
        <taxon>Clostridium</taxon>
    </lineage>
</organism>
<dbReference type="NCBIfam" id="TIGR01356">
    <property type="entry name" value="aroA"/>
    <property type="match status" value="1"/>
</dbReference>
<gene>
    <name evidence="8 10" type="primary">aroA</name>
    <name evidence="10" type="ORF">U732_1549</name>
</gene>
<dbReference type="InterPro" id="IPR006264">
    <property type="entry name" value="EPSP_synthase"/>
</dbReference>
<dbReference type="GO" id="GO:0003866">
    <property type="term" value="F:3-phosphoshikimate 1-carboxyvinyltransferase activity"/>
    <property type="evidence" value="ECO:0007669"/>
    <property type="project" value="UniProtKB-UniRule"/>
</dbReference>
<evidence type="ECO:0000313" key="11">
    <source>
        <dbReference type="Proteomes" id="UP000031366"/>
    </source>
</evidence>
<comment type="similarity">
    <text evidence="2 8">Belongs to the EPSP synthase family.</text>
</comment>
<dbReference type="PANTHER" id="PTHR21090">
    <property type="entry name" value="AROM/DEHYDROQUINATE SYNTHASE"/>
    <property type="match status" value="1"/>
</dbReference>
<dbReference type="HAMAP" id="MF_00210">
    <property type="entry name" value="EPSP_synth"/>
    <property type="match status" value="1"/>
</dbReference>
<dbReference type="PROSITE" id="PS00885">
    <property type="entry name" value="EPSP_SYNTHASE_2"/>
    <property type="match status" value="1"/>
</dbReference>
<evidence type="ECO:0000256" key="4">
    <source>
        <dbReference type="ARBA" id="ARBA00022605"/>
    </source>
</evidence>
<dbReference type="SUPFAM" id="SSF55205">
    <property type="entry name" value="EPT/RTPC-like"/>
    <property type="match status" value="1"/>
</dbReference>
<dbReference type="Gene3D" id="3.65.10.10">
    <property type="entry name" value="Enolpyruvate transferase domain"/>
    <property type="match status" value="2"/>
</dbReference>
<feature type="domain" description="Enolpyruvate transferase" evidence="9">
    <location>
        <begin position="16"/>
        <end position="418"/>
    </location>
</feature>
<feature type="binding site" evidence="8">
    <location>
        <position position="23"/>
    </location>
    <ligand>
        <name>3-phosphoshikimate</name>
        <dbReference type="ChEBI" id="CHEBI:145989"/>
    </ligand>
</feature>
<dbReference type="RefSeq" id="WP_039632614.1">
    <property type="nucleotide sequence ID" value="NZ_AYSO01000015.1"/>
</dbReference>
<evidence type="ECO:0000256" key="5">
    <source>
        <dbReference type="ARBA" id="ARBA00022679"/>
    </source>
</evidence>
<dbReference type="InterPro" id="IPR036968">
    <property type="entry name" value="Enolpyruvate_Tfrase_sf"/>
</dbReference>
<sequence>MDLMIKGYKEFKDLVVNVPGDKSIAHRSLIIGSIPKGNYNIYNFPFSEDCLSTVQCMKELGVGVVLDENDLSVTSPGYKNFNDKVEVLNVNNSGTAARLLSGLLSGCNIETTVIGDNSLSNRPMKRIVEPLKLMGANICCKEEKLPLKFKKNNGLKGIKYELPVASAQVKSCVLIGGYLAKGRTEVIENIPTRDHTENMFKYLGCNIERKENTISIENSSMDSKDIFVPGDPSSAAFLIGATLLGEKSSIKIENVLLNKGRIKYIEILKKMGGKITVNNKGYINEEPVGDIIVYSSDLNGIIVESKDIPSIIDEIPMLSVVAAFSNGKTVFKEIEELKYKECNRVEAIINNLKSLGIEAYHNDNNIEILGLNDYIKKDAYINSYKDHRIALAFLIASMRNKGTATIGDYECSNVSFPNSLMCFKNIINIIDEL</sequence>
<dbReference type="Proteomes" id="UP000031366">
    <property type="component" value="Unassembled WGS sequence"/>
</dbReference>
<dbReference type="GO" id="GO:0009423">
    <property type="term" value="P:chorismate biosynthetic process"/>
    <property type="evidence" value="ECO:0007669"/>
    <property type="project" value="UniProtKB-UniRule"/>
</dbReference>
<feature type="binding site" evidence="8">
    <location>
        <position position="94"/>
    </location>
    <ligand>
        <name>phosphoenolpyruvate</name>
        <dbReference type="ChEBI" id="CHEBI:58702"/>
    </ligand>
</feature>
<feature type="binding site" evidence="8">
    <location>
        <position position="22"/>
    </location>
    <ligand>
        <name>3-phosphoshikimate</name>
        <dbReference type="ChEBI" id="CHEBI:145989"/>
    </ligand>
</feature>
<comment type="catalytic activity">
    <reaction evidence="7">
        <text>3-phosphoshikimate + phosphoenolpyruvate = 5-O-(1-carboxyvinyl)-3-phosphoshikimate + phosphate</text>
        <dbReference type="Rhea" id="RHEA:21256"/>
        <dbReference type="ChEBI" id="CHEBI:43474"/>
        <dbReference type="ChEBI" id="CHEBI:57701"/>
        <dbReference type="ChEBI" id="CHEBI:58702"/>
        <dbReference type="ChEBI" id="CHEBI:145989"/>
        <dbReference type="EC" id="2.5.1.19"/>
    </reaction>
    <physiologicalReaction direction="left-to-right" evidence="7">
        <dbReference type="Rhea" id="RHEA:21257"/>
    </physiologicalReaction>
</comment>
<evidence type="ECO:0000256" key="2">
    <source>
        <dbReference type="ARBA" id="ARBA00009948"/>
    </source>
</evidence>
<keyword evidence="3 8" id="KW-0963">Cytoplasm</keyword>
<name>A0A0C1U397_9CLOT</name>
<dbReference type="PIRSF" id="PIRSF000505">
    <property type="entry name" value="EPSPS"/>
    <property type="match status" value="1"/>
</dbReference>
<accession>A0A0C1U397</accession>
<dbReference type="GO" id="GO:0008652">
    <property type="term" value="P:amino acid biosynthetic process"/>
    <property type="evidence" value="ECO:0007669"/>
    <property type="project" value="UniProtKB-KW"/>
</dbReference>
<dbReference type="AlphaFoldDB" id="A0A0C1U397"/>
<feature type="binding site" evidence="8">
    <location>
        <position position="27"/>
    </location>
    <ligand>
        <name>3-phosphoshikimate</name>
        <dbReference type="ChEBI" id="CHEBI:145989"/>
    </ligand>
</feature>
<feature type="binding site" evidence="8">
    <location>
        <position position="168"/>
    </location>
    <ligand>
        <name>3-phosphoshikimate</name>
        <dbReference type="ChEBI" id="CHEBI:145989"/>
    </ligand>
</feature>
<keyword evidence="6 8" id="KW-0057">Aromatic amino acid biosynthesis</keyword>
<proteinExistence type="inferred from homology"/>
<feature type="binding site" evidence="8">
    <location>
        <position position="388"/>
    </location>
    <ligand>
        <name>phosphoenolpyruvate</name>
        <dbReference type="ChEBI" id="CHEBI:58702"/>
    </ligand>
</feature>
<comment type="function">
    <text evidence="8">Catalyzes the transfer of the enolpyruvyl moiety of phosphoenolpyruvate (PEP) to the 5-hydroxyl of shikimate-3-phosphate (S3P) to produce enolpyruvyl shikimate-3-phosphate and inorganic phosphate.</text>
</comment>
<dbReference type="CDD" id="cd01556">
    <property type="entry name" value="EPSP_synthase"/>
    <property type="match status" value="1"/>
</dbReference>
<dbReference type="GO" id="GO:0005737">
    <property type="term" value="C:cytoplasm"/>
    <property type="evidence" value="ECO:0007669"/>
    <property type="project" value="UniProtKB-SubCell"/>
</dbReference>
<feature type="binding site" evidence="8">
    <location>
        <position position="22"/>
    </location>
    <ligand>
        <name>phosphoenolpyruvate</name>
        <dbReference type="ChEBI" id="CHEBI:58702"/>
    </ligand>
</feature>
<evidence type="ECO:0000256" key="3">
    <source>
        <dbReference type="ARBA" id="ARBA00022490"/>
    </source>
</evidence>
<feature type="active site" description="Proton acceptor" evidence="8">
    <location>
        <position position="313"/>
    </location>
</feature>
<evidence type="ECO:0000256" key="8">
    <source>
        <dbReference type="HAMAP-Rule" id="MF_00210"/>
    </source>
</evidence>
<keyword evidence="4 8" id="KW-0028">Amino-acid biosynthesis</keyword>
<dbReference type="EMBL" id="AYSO01000015">
    <property type="protein sequence ID" value="KIE47319.1"/>
    <property type="molecule type" value="Genomic_DNA"/>
</dbReference>
<dbReference type="PROSITE" id="PS00104">
    <property type="entry name" value="EPSP_SYNTHASE_1"/>
    <property type="match status" value="1"/>
</dbReference>
<evidence type="ECO:0000256" key="1">
    <source>
        <dbReference type="ARBA" id="ARBA00004811"/>
    </source>
</evidence>
<dbReference type="InterPro" id="IPR013792">
    <property type="entry name" value="RNA3'P_cycl/enolpyr_Trfase_a/b"/>
</dbReference>
<protein>
    <recommendedName>
        <fullName evidence="8">3-phosphoshikimate 1-carboxyvinyltransferase</fullName>
        <ecNumber evidence="8">2.5.1.19</ecNumber>
    </recommendedName>
    <alternativeName>
        <fullName evidence="8">5-enolpyruvylshikimate-3-phosphate synthase</fullName>
        <shortName evidence="8">EPSP synthase</shortName>
        <shortName evidence="8">EPSPS</shortName>
    </alternativeName>
</protein>
<dbReference type="InterPro" id="IPR023193">
    <property type="entry name" value="EPSP_synthase_CS"/>
</dbReference>
<dbReference type="PANTHER" id="PTHR21090:SF5">
    <property type="entry name" value="PENTAFUNCTIONAL AROM POLYPEPTIDE"/>
    <property type="match status" value="1"/>
</dbReference>
<comment type="pathway">
    <text evidence="1 8">Metabolic intermediate biosynthesis; chorismate biosynthesis; chorismate from D-erythrose 4-phosphate and phosphoenolpyruvate: step 6/7.</text>
</comment>
<comment type="caution">
    <text evidence="8">Lacks conserved residue(s) required for the propagation of feature annotation.</text>
</comment>
<dbReference type="OrthoDB" id="9809920at2"/>
<dbReference type="STRING" id="29341.RSJ17_12500"/>
<reference evidence="10 11" key="1">
    <citation type="journal article" date="2015" name="Infect. Genet. Evol.">
        <title>Genomic sequences of six botulinum neurotoxin-producing strains representing three clostridial species illustrate the mobility and diversity of botulinum neurotoxin genes.</title>
        <authorList>
            <person name="Smith T.J."/>
            <person name="Hill K.K."/>
            <person name="Xie G."/>
            <person name="Foley B.T."/>
            <person name="Williamson C.H."/>
            <person name="Foster J.T."/>
            <person name="Johnson S.L."/>
            <person name="Chertkov O."/>
            <person name="Teshima H."/>
            <person name="Gibbons H.S."/>
            <person name="Johnsky L.A."/>
            <person name="Karavis M.A."/>
            <person name="Smith L.A."/>
        </authorList>
    </citation>
    <scope>NUCLEOTIDE SEQUENCE [LARGE SCALE GENOMIC DNA]</scope>
    <source>
        <strain evidence="10 11">CDC 2741</strain>
    </source>
</reference>
<keyword evidence="5 8" id="KW-0808">Transferase</keyword>
<dbReference type="FunFam" id="3.65.10.10:FF:000005">
    <property type="entry name" value="3-phosphoshikimate 1-carboxyvinyltransferase"/>
    <property type="match status" value="1"/>
</dbReference>
<evidence type="ECO:0000256" key="6">
    <source>
        <dbReference type="ARBA" id="ARBA00023141"/>
    </source>
</evidence>
<feature type="binding site" evidence="8">
    <location>
        <position position="313"/>
    </location>
    <ligand>
        <name>3-phosphoshikimate</name>
        <dbReference type="ChEBI" id="CHEBI:145989"/>
    </ligand>
</feature>
<dbReference type="UniPathway" id="UPA00053">
    <property type="reaction ID" value="UER00089"/>
</dbReference>
<comment type="caution">
    <text evidence="10">The sequence shown here is derived from an EMBL/GenBank/DDBJ whole genome shotgun (WGS) entry which is preliminary data.</text>
</comment>
<dbReference type="Pfam" id="PF00275">
    <property type="entry name" value="EPSP_synthase"/>
    <property type="match status" value="1"/>
</dbReference>
<dbReference type="GO" id="GO:0009073">
    <property type="term" value="P:aromatic amino acid family biosynthetic process"/>
    <property type="evidence" value="ECO:0007669"/>
    <property type="project" value="UniProtKB-KW"/>
</dbReference>
<feature type="binding site" evidence="8">
    <location>
        <position position="344"/>
    </location>
    <ligand>
        <name>phosphoenolpyruvate</name>
        <dbReference type="ChEBI" id="CHEBI:58702"/>
    </ligand>
</feature>
<feature type="binding site" evidence="8">
    <location>
        <position position="166"/>
    </location>
    <ligand>
        <name>3-phosphoshikimate</name>
        <dbReference type="ChEBI" id="CHEBI:145989"/>
    </ligand>
</feature>